<dbReference type="AlphaFoldDB" id="M7PGR4"/>
<dbReference type="InterPro" id="IPR038765">
    <property type="entry name" value="Papain-like_cys_pep_sf"/>
</dbReference>
<feature type="domain" description="Transglutaminase-like" evidence="2">
    <location>
        <begin position="426"/>
        <end position="497"/>
    </location>
</feature>
<dbReference type="Pfam" id="PF11992">
    <property type="entry name" value="TgpA_N"/>
    <property type="match status" value="1"/>
</dbReference>
<name>M7PGR4_9GAMM</name>
<proteinExistence type="predicted"/>
<dbReference type="Pfam" id="PF13559">
    <property type="entry name" value="DUF4129"/>
    <property type="match status" value="1"/>
</dbReference>
<gene>
    <name evidence="3" type="ORF">MPL1_07209</name>
</gene>
<dbReference type="PANTHER" id="PTHR42736:SF1">
    <property type="entry name" value="PROTEIN-GLUTAMINE GAMMA-GLUTAMYLTRANSFERASE"/>
    <property type="match status" value="1"/>
</dbReference>
<dbReference type="Pfam" id="PF01841">
    <property type="entry name" value="Transglut_core"/>
    <property type="match status" value="1"/>
</dbReference>
<reference evidence="3 4" key="1">
    <citation type="journal article" date="2013" name="Genome Announc.">
        <title>Draft Genome Sequence of Methylophaga lonarensis MPLT, a Haloalkaliphilic (Non-Methane-Utilizing) Methylotroph.</title>
        <authorList>
            <person name="Shetty S.A."/>
            <person name="Marathe N.P."/>
            <person name="Munot H."/>
            <person name="Antony C.P."/>
            <person name="Dhotre D.P."/>
            <person name="Murrell J.C."/>
            <person name="Shouche Y.S."/>
        </authorList>
    </citation>
    <scope>NUCLEOTIDE SEQUENCE [LARGE SCALE GENOMIC DNA]</scope>
    <source>
        <strain evidence="3 4">MPL</strain>
    </source>
</reference>
<dbReference type="InterPro" id="IPR025403">
    <property type="entry name" value="TgpA-like_C"/>
</dbReference>
<evidence type="ECO:0000259" key="2">
    <source>
        <dbReference type="SMART" id="SM00460"/>
    </source>
</evidence>
<dbReference type="Proteomes" id="UP000012019">
    <property type="component" value="Unassembled WGS sequence"/>
</dbReference>
<dbReference type="EMBL" id="APHR01000035">
    <property type="protein sequence ID" value="EMR13090.1"/>
    <property type="molecule type" value="Genomic_DNA"/>
</dbReference>
<organism evidence="3 4">
    <name type="scientific">Methylophaga lonarensis MPL</name>
    <dbReference type="NCBI Taxonomy" id="1286106"/>
    <lineage>
        <taxon>Bacteria</taxon>
        <taxon>Pseudomonadati</taxon>
        <taxon>Pseudomonadota</taxon>
        <taxon>Gammaproteobacteria</taxon>
        <taxon>Thiotrichales</taxon>
        <taxon>Piscirickettsiaceae</taxon>
        <taxon>Methylophaga</taxon>
    </lineage>
</organism>
<feature type="transmembrane region" description="Helical" evidence="1">
    <location>
        <begin position="111"/>
        <end position="129"/>
    </location>
</feature>
<evidence type="ECO:0000313" key="3">
    <source>
        <dbReference type="EMBL" id="EMR13090.1"/>
    </source>
</evidence>
<keyword evidence="1" id="KW-1133">Transmembrane helix</keyword>
<dbReference type="RefSeq" id="WP_009726431.1">
    <property type="nucleotide sequence ID" value="NZ_APHR01000035.1"/>
</dbReference>
<evidence type="ECO:0000313" key="4">
    <source>
        <dbReference type="Proteomes" id="UP000012019"/>
    </source>
</evidence>
<dbReference type="InterPro" id="IPR052901">
    <property type="entry name" value="Bact_TGase-like"/>
</dbReference>
<keyword evidence="1" id="KW-0472">Membrane</keyword>
<feature type="transmembrane region" description="Helical" evidence="1">
    <location>
        <begin position="61"/>
        <end position="80"/>
    </location>
</feature>
<dbReference type="SMART" id="SM00460">
    <property type="entry name" value="TGc"/>
    <property type="match status" value="1"/>
</dbReference>
<feature type="transmembrane region" description="Helical" evidence="1">
    <location>
        <begin position="166"/>
        <end position="185"/>
    </location>
</feature>
<keyword evidence="1" id="KW-0812">Transmembrane</keyword>
<dbReference type="eggNOG" id="COG1305">
    <property type="taxonomic scope" value="Bacteria"/>
</dbReference>
<protein>
    <submittedName>
        <fullName evidence="3">Transglutaminase</fullName>
    </submittedName>
</protein>
<dbReference type="Gene3D" id="3.10.620.30">
    <property type="match status" value="1"/>
</dbReference>
<dbReference type="SUPFAM" id="SSF54001">
    <property type="entry name" value="Cysteine proteinases"/>
    <property type="match status" value="1"/>
</dbReference>
<evidence type="ECO:0000256" key="1">
    <source>
        <dbReference type="SAM" id="Phobius"/>
    </source>
</evidence>
<dbReference type="InterPro" id="IPR002931">
    <property type="entry name" value="Transglutaminase-like"/>
</dbReference>
<sequence length="682" mass="77475">MKASRPAPPKVAINWLMATLVLIALPHFLHLPAWLSIIFLAVMGWRLMNSLRGWPLPEHHLLLRAVHLLLAIIAVVLVISQYGMTIARDAGVALLTVLLAFKLLETRDIRDYYLSCFLGFFLIATQFFFQQSMLIVLLMMVNVLLLTSCMISVNDASSSIRQRLKTSGVLLLQATPMMLLLFVLFPRVPGPLWGVANDYVEVADSMPSRMTLSGLPSLSQGQTGISEAMQVGRISDQVQSDAIAFRVRFADNTIPPNQILYWRGPVLWHTDGEQWQPLATDTQPSQPEISFDEQHRIDYTVTLERHNQQWLFALDLPDSLPQGINAAMNSEGSLISSEVIRKRSQFNLSSVPDYQFNARHEPLLNYALELPDDQHPQARQLAQQLRTQYPEKTDYVQAVLNYFAEQPFYYTLSPPLLSGDVIDSFLFESRHGFCEHYAASFTVLMRAAGIPARVVIGYQGGDVNSVDQILTVRQRDAHAWTEIWLDEQGWIRVDPTSAVASERILSGIRGLLPSERRMPRAFADSPELENLWQQLREHWEAVNNAWELWVVGYDPTRQLELLRKLGMKQPDWRSMAQWLTIGMLLIFIALAWLTLRHKTQRDSVAEAYLDFCRRLSKSGVSINPAEGPMTLAQKAAQQLPEAAADIQAITSDYLAVRYQQQPDKAARFIEKVRHFKPRSHAR</sequence>
<dbReference type="OrthoDB" id="9804872at2"/>
<dbReference type="InterPro" id="IPR021878">
    <property type="entry name" value="TgpA_N"/>
</dbReference>
<dbReference type="STRING" id="1286106.MPL1_07209"/>
<keyword evidence="4" id="KW-1185">Reference proteome</keyword>
<dbReference type="PATRIC" id="fig|1286106.3.peg.1447"/>
<feature type="transmembrane region" description="Helical" evidence="1">
    <location>
        <begin position="575"/>
        <end position="595"/>
    </location>
</feature>
<comment type="caution">
    <text evidence="3">The sequence shown here is derived from an EMBL/GenBank/DDBJ whole genome shotgun (WGS) entry which is preliminary data.</text>
</comment>
<dbReference type="PANTHER" id="PTHR42736">
    <property type="entry name" value="PROTEIN-GLUTAMINE GAMMA-GLUTAMYLTRANSFERASE"/>
    <property type="match status" value="1"/>
</dbReference>
<feature type="transmembrane region" description="Helical" evidence="1">
    <location>
        <begin position="31"/>
        <end position="49"/>
    </location>
</feature>
<feature type="transmembrane region" description="Helical" evidence="1">
    <location>
        <begin position="135"/>
        <end position="154"/>
    </location>
</feature>
<accession>M7PGR4</accession>